<evidence type="ECO:0000256" key="1">
    <source>
        <dbReference type="ARBA" id="ARBA00004442"/>
    </source>
</evidence>
<dbReference type="InterPro" id="IPR012944">
    <property type="entry name" value="SusD_RagB_dom"/>
</dbReference>
<evidence type="ECO:0000313" key="9">
    <source>
        <dbReference type="Proteomes" id="UP000292372"/>
    </source>
</evidence>
<dbReference type="OrthoDB" id="5694214at2"/>
<evidence type="ECO:0000256" key="4">
    <source>
        <dbReference type="ARBA" id="ARBA00023136"/>
    </source>
</evidence>
<comment type="similarity">
    <text evidence="2">Belongs to the SusD family.</text>
</comment>
<dbReference type="GO" id="GO:0009279">
    <property type="term" value="C:cell outer membrane"/>
    <property type="evidence" value="ECO:0007669"/>
    <property type="project" value="UniProtKB-SubCell"/>
</dbReference>
<feature type="domain" description="SusD-like N-terminal" evidence="7">
    <location>
        <begin position="61"/>
        <end position="207"/>
    </location>
</feature>
<keyword evidence="3" id="KW-0732">Signal</keyword>
<keyword evidence="5" id="KW-0998">Cell outer membrane</keyword>
<sequence>MKNITKYITIMFVLISIISCDTILEPIDENRLDFDFISSDPASAEGLLLNGYSRLTNQFSFSEAATDDAVTNQLSNSFKRMALGELNSQFNNPLARWNNFESVLWLNKFLEVIEAGEIVWSQDQEINEMFYLRMEGEALALRGLHHFYALQAHAGIGTSGELLGVPYITEFIESDGNFNLPRLSFQATVEAIMADFDAALALLPTDYGLSAGDVDPIYAGFDFNKYDVVNGNLYNLRMSGRIVRALKARLALFAASPSFLNDQGYYNMAATDASELLNTIGGVSGLAANGVDYYVAYDENNDEEMIWRSSIQNTPSSSTERSIFPPSVNGLGRVNPTQNFVDAFPMQSGFPATTANGYDPQNPYANRDPRLDKFVVLNGTSFGGGTINTGVGGGIDRLDSIPEFSTQTGYYLKKTLRPDVRLNNDGSTVNQRHYSVYFRYTELFLIFAEAANEIGGPDQQINGMTPRDVIAAIRERAGLAQPDNYLASITSMEAMRELIRNERRLELSFEGHRFWDLRRWGVSLNETAEGAFFDGTNYTLGIPVETRNYPSFATYMPIPNTEILRFPALEQNMGW</sequence>
<feature type="domain" description="RagB/SusD" evidence="6">
    <location>
        <begin position="304"/>
        <end position="575"/>
    </location>
</feature>
<gene>
    <name evidence="8" type="ORF">EYD46_16425</name>
</gene>
<proteinExistence type="inferred from homology"/>
<organism evidence="8 9">
    <name type="scientific">Hyunsoonleella pacifica</name>
    <dbReference type="NCBI Taxonomy" id="1080224"/>
    <lineage>
        <taxon>Bacteria</taxon>
        <taxon>Pseudomonadati</taxon>
        <taxon>Bacteroidota</taxon>
        <taxon>Flavobacteriia</taxon>
        <taxon>Flavobacteriales</taxon>
        <taxon>Flavobacteriaceae</taxon>
    </lineage>
</organism>
<dbReference type="AlphaFoldDB" id="A0A4V6MT67"/>
<name>A0A4V6MT67_9FLAO</name>
<dbReference type="RefSeq" id="WP_130938259.1">
    <property type="nucleotide sequence ID" value="NZ_BMEE01000006.1"/>
</dbReference>
<accession>A0A4V6MT67</accession>
<evidence type="ECO:0000259" key="6">
    <source>
        <dbReference type="Pfam" id="PF07980"/>
    </source>
</evidence>
<dbReference type="SUPFAM" id="SSF48452">
    <property type="entry name" value="TPR-like"/>
    <property type="match status" value="1"/>
</dbReference>
<evidence type="ECO:0000256" key="2">
    <source>
        <dbReference type="ARBA" id="ARBA00006275"/>
    </source>
</evidence>
<evidence type="ECO:0000256" key="5">
    <source>
        <dbReference type="ARBA" id="ARBA00023237"/>
    </source>
</evidence>
<reference evidence="8 9" key="1">
    <citation type="journal article" date="2015" name="Int. J. Syst. Evol. Microbiol.">
        <title>Hyunsoonleella pacifica sp. nov., isolated from seawater of South Pacific Gyre.</title>
        <authorList>
            <person name="Gao X."/>
            <person name="Zhang Z."/>
            <person name="Dai X."/>
            <person name="Zhang X.H."/>
        </authorList>
    </citation>
    <scope>NUCLEOTIDE SEQUENCE [LARGE SCALE GENOMIC DNA]</scope>
    <source>
        <strain evidence="8 9">SW033</strain>
    </source>
</reference>
<dbReference type="Pfam" id="PF07980">
    <property type="entry name" value="SusD_RagB"/>
    <property type="match status" value="1"/>
</dbReference>
<evidence type="ECO:0000259" key="7">
    <source>
        <dbReference type="Pfam" id="PF14322"/>
    </source>
</evidence>
<evidence type="ECO:0000256" key="3">
    <source>
        <dbReference type="ARBA" id="ARBA00022729"/>
    </source>
</evidence>
<dbReference type="Proteomes" id="UP000292372">
    <property type="component" value="Unassembled WGS sequence"/>
</dbReference>
<dbReference type="InterPro" id="IPR011990">
    <property type="entry name" value="TPR-like_helical_dom_sf"/>
</dbReference>
<protein>
    <submittedName>
        <fullName evidence="8">RagB/SusD family nutrient uptake outer membrane protein</fullName>
    </submittedName>
</protein>
<dbReference type="Gene3D" id="1.25.40.390">
    <property type="match status" value="1"/>
</dbReference>
<dbReference type="EMBL" id="SIRS01000007">
    <property type="protein sequence ID" value="TBN13086.1"/>
    <property type="molecule type" value="Genomic_DNA"/>
</dbReference>
<comment type="subcellular location">
    <subcellularLocation>
        <location evidence="1">Cell outer membrane</location>
    </subcellularLocation>
</comment>
<keyword evidence="4" id="KW-0472">Membrane</keyword>
<evidence type="ECO:0000313" key="8">
    <source>
        <dbReference type="EMBL" id="TBN13086.1"/>
    </source>
</evidence>
<dbReference type="PROSITE" id="PS51257">
    <property type="entry name" value="PROKAR_LIPOPROTEIN"/>
    <property type="match status" value="1"/>
</dbReference>
<keyword evidence="9" id="KW-1185">Reference proteome</keyword>
<dbReference type="Pfam" id="PF14322">
    <property type="entry name" value="SusD-like_3"/>
    <property type="match status" value="1"/>
</dbReference>
<dbReference type="InterPro" id="IPR033985">
    <property type="entry name" value="SusD-like_N"/>
</dbReference>
<comment type="caution">
    <text evidence="8">The sequence shown here is derived from an EMBL/GenBank/DDBJ whole genome shotgun (WGS) entry which is preliminary data.</text>
</comment>